<sequence length="313" mass="33952">MNRRTWCRWVAGCWAVGPSGVWSQASAPRETVPVLYPELGEPFRSVFAQILAGLDERLAGRVERHPVPPQVDPAPLAAELGKRKPRVVVALGRAALKTALTLDCDVVGSGIISPAEGDSRTAALLSLAPDPQLLFQRLKLLAPGVRRVTVVFSNRSSGWLMPLAKDAARATGLELRTLEAEDLKTALRHYQDFFAQASAPDALWLPQDPGTVDEAAVLPLVIQESWNRNVPVFSSNLAHVRRGALFSLYPNNPELGRTLGTTTLAVLARTGPTKGPQALRDVHAALNTRTASHLGVDLSPQVQRTYDLLLPER</sequence>
<dbReference type="EMBL" id="JAEDAL010000003">
    <property type="protein sequence ID" value="MBH9552816.1"/>
    <property type="molecule type" value="Genomic_DNA"/>
</dbReference>
<dbReference type="InterPro" id="IPR007487">
    <property type="entry name" value="ABC_transpt-TYRBP-like"/>
</dbReference>
<reference evidence="1" key="1">
    <citation type="submission" date="2020-12" db="EMBL/GenBank/DDBJ databases">
        <title>The genome sequence of Inhella sp. 4Y17.</title>
        <authorList>
            <person name="Liu Y."/>
        </authorList>
    </citation>
    <scope>NUCLEOTIDE SEQUENCE</scope>
    <source>
        <strain evidence="1">4Y10</strain>
    </source>
</reference>
<protein>
    <submittedName>
        <fullName evidence="1">Uncharacterized protein</fullName>
    </submittedName>
</protein>
<keyword evidence="2" id="KW-1185">Reference proteome</keyword>
<dbReference type="Proteomes" id="UP000620139">
    <property type="component" value="Unassembled WGS sequence"/>
</dbReference>
<name>A0A931NES5_9BURK</name>
<dbReference type="PANTHER" id="PTHR35271">
    <property type="entry name" value="ABC TRANSPORTER, SUBSTRATE-BINDING LIPOPROTEIN-RELATED"/>
    <property type="match status" value="1"/>
</dbReference>
<organism evidence="1 2">
    <name type="scientific">Inhella gelatinilytica</name>
    <dbReference type="NCBI Taxonomy" id="2795030"/>
    <lineage>
        <taxon>Bacteria</taxon>
        <taxon>Pseudomonadati</taxon>
        <taxon>Pseudomonadota</taxon>
        <taxon>Betaproteobacteria</taxon>
        <taxon>Burkholderiales</taxon>
        <taxon>Sphaerotilaceae</taxon>
        <taxon>Inhella</taxon>
    </lineage>
</organism>
<gene>
    <name evidence="1" type="ORF">I7X43_08110</name>
</gene>
<dbReference type="PANTHER" id="PTHR35271:SF1">
    <property type="entry name" value="ABC TRANSPORTER, SUBSTRATE-BINDING LIPOPROTEIN"/>
    <property type="match status" value="1"/>
</dbReference>
<dbReference type="AlphaFoldDB" id="A0A931NES5"/>
<dbReference type="Gene3D" id="3.40.50.2300">
    <property type="match status" value="1"/>
</dbReference>
<comment type="caution">
    <text evidence="1">The sequence shown here is derived from an EMBL/GenBank/DDBJ whole genome shotgun (WGS) entry which is preliminary data.</text>
</comment>
<proteinExistence type="predicted"/>
<evidence type="ECO:0000313" key="2">
    <source>
        <dbReference type="Proteomes" id="UP000620139"/>
    </source>
</evidence>
<evidence type="ECO:0000313" key="1">
    <source>
        <dbReference type="EMBL" id="MBH9552816.1"/>
    </source>
</evidence>
<dbReference type="Pfam" id="PF04392">
    <property type="entry name" value="ABC_sub_bind"/>
    <property type="match status" value="1"/>
</dbReference>
<accession>A0A931NES5</accession>